<dbReference type="RefSeq" id="WP_090503141.1">
    <property type="nucleotide sequence ID" value="NZ_FNCH01000020.1"/>
</dbReference>
<dbReference type="PANTHER" id="PTHR43214:SF43">
    <property type="entry name" value="TWO-COMPONENT RESPONSE REGULATOR"/>
    <property type="match status" value="1"/>
</dbReference>
<keyword evidence="2 6" id="KW-0238">DNA-binding</keyword>
<dbReference type="InterPro" id="IPR000792">
    <property type="entry name" value="Tscrpt_reg_LuxR_C"/>
</dbReference>
<dbReference type="GO" id="GO:0003677">
    <property type="term" value="F:DNA binding"/>
    <property type="evidence" value="ECO:0007669"/>
    <property type="project" value="UniProtKB-KW"/>
</dbReference>
<feature type="modified residue" description="4-aspartylphosphate" evidence="3">
    <location>
        <position position="57"/>
    </location>
</feature>
<dbReference type="EMBL" id="FNCH01000020">
    <property type="protein sequence ID" value="SDH26470.1"/>
    <property type="molecule type" value="Genomic_DNA"/>
</dbReference>
<evidence type="ECO:0000256" key="3">
    <source>
        <dbReference type="PROSITE-ProRule" id="PRU00169"/>
    </source>
</evidence>
<dbReference type="CDD" id="cd06170">
    <property type="entry name" value="LuxR_C_like"/>
    <property type="match status" value="1"/>
</dbReference>
<evidence type="ECO:0000259" key="5">
    <source>
        <dbReference type="PROSITE" id="PS50110"/>
    </source>
</evidence>
<reference evidence="7" key="1">
    <citation type="submission" date="2016-10" db="EMBL/GenBank/DDBJ databases">
        <authorList>
            <person name="Varghese N."/>
            <person name="Submissions S."/>
        </authorList>
    </citation>
    <scope>NUCLEOTIDE SEQUENCE [LARGE SCALE GENOMIC DNA]</scope>
    <source>
        <strain evidence="7">DSM 17933</strain>
    </source>
</reference>
<dbReference type="PROSITE" id="PS50110">
    <property type="entry name" value="RESPONSE_REGULATORY"/>
    <property type="match status" value="1"/>
</dbReference>
<dbReference type="OrthoDB" id="9797341at2"/>
<accession>A0A1G8B1G4</accession>
<dbReference type="AlphaFoldDB" id="A0A1G8B1G4"/>
<organism evidence="6 7">
    <name type="scientific">Pedobacter terrae</name>
    <dbReference type="NCBI Taxonomy" id="405671"/>
    <lineage>
        <taxon>Bacteria</taxon>
        <taxon>Pseudomonadati</taxon>
        <taxon>Bacteroidota</taxon>
        <taxon>Sphingobacteriia</taxon>
        <taxon>Sphingobacteriales</taxon>
        <taxon>Sphingobacteriaceae</taxon>
        <taxon>Pedobacter</taxon>
    </lineage>
</organism>
<keyword evidence="7" id="KW-1185">Reference proteome</keyword>
<dbReference type="SUPFAM" id="SSF52172">
    <property type="entry name" value="CheY-like"/>
    <property type="match status" value="1"/>
</dbReference>
<feature type="domain" description="Response regulatory" evidence="5">
    <location>
        <begin position="5"/>
        <end position="122"/>
    </location>
</feature>
<gene>
    <name evidence="6" type="ORF">SAMN05421827_12072</name>
</gene>
<dbReference type="PRINTS" id="PR00038">
    <property type="entry name" value="HTHLUXR"/>
</dbReference>
<dbReference type="SMART" id="SM00421">
    <property type="entry name" value="HTH_LUXR"/>
    <property type="match status" value="1"/>
</dbReference>
<proteinExistence type="predicted"/>
<dbReference type="Proteomes" id="UP000199643">
    <property type="component" value="Unassembled WGS sequence"/>
</dbReference>
<dbReference type="STRING" id="405671.SAMN05421827_12072"/>
<dbReference type="PROSITE" id="PS50043">
    <property type="entry name" value="HTH_LUXR_2"/>
    <property type="match status" value="1"/>
</dbReference>
<dbReference type="InterPro" id="IPR011006">
    <property type="entry name" value="CheY-like_superfamily"/>
</dbReference>
<dbReference type="InterPro" id="IPR058245">
    <property type="entry name" value="NreC/VraR/RcsB-like_REC"/>
</dbReference>
<protein>
    <submittedName>
        <fullName evidence="6">DNA-binding response regulator, NarL/FixJ family, contains REC and HTH domains</fullName>
    </submittedName>
</protein>
<dbReference type="Gene3D" id="3.40.50.2300">
    <property type="match status" value="1"/>
</dbReference>
<dbReference type="SMART" id="SM00448">
    <property type="entry name" value="REC"/>
    <property type="match status" value="1"/>
</dbReference>
<feature type="domain" description="HTH luxR-type" evidence="4">
    <location>
        <begin position="150"/>
        <end position="215"/>
    </location>
</feature>
<dbReference type="GO" id="GO:0000160">
    <property type="term" value="P:phosphorelay signal transduction system"/>
    <property type="evidence" value="ECO:0007669"/>
    <property type="project" value="InterPro"/>
</dbReference>
<evidence type="ECO:0000259" key="4">
    <source>
        <dbReference type="PROSITE" id="PS50043"/>
    </source>
</evidence>
<dbReference type="Pfam" id="PF00072">
    <property type="entry name" value="Response_reg"/>
    <property type="match status" value="1"/>
</dbReference>
<dbReference type="CDD" id="cd17535">
    <property type="entry name" value="REC_NarL-like"/>
    <property type="match status" value="1"/>
</dbReference>
<evidence type="ECO:0000313" key="7">
    <source>
        <dbReference type="Proteomes" id="UP000199643"/>
    </source>
</evidence>
<keyword evidence="1 3" id="KW-0597">Phosphoprotein</keyword>
<dbReference type="InterPro" id="IPR001789">
    <property type="entry name" value="Sig_transdc_resp-reg_receiver"/>
</dbReference>
<dbReference type="InterPro" id="IPR039420">
    <property type="entry name" value="WalR-like"/>
</dbReference>
<evidence type="ECO:0000256" key="2">
    <source>
        <dbReference type="ARBA" id="ARBA00023125"/>
    </source>
</evidence>
<dbReference type="Pfam" id="PF00196">
    <property type="entry name" value="GerE"/>
    <property type="match status" value="1"/>
</dbReference>
<name>A0A1G8B1G4_9SPHI</name>
<evidence type="ECO:0000256" key="1">
    <source>
        <dbReference type="ARBA" id="ARBA00022553"/>
    </source>
</evidence>
<evidence type="ECO:0000313" key="6">
    <source>
        <dbReference type="EMBL" id="SDH26470.1"/>
    </source>
</evidence>
<dbReference type="PANTHER" id="PTHR43214">
    <property type="entry name" value="TWO-COMPONENT RESPONSE REGULATOR"/>
    <property type="match status" value="1"/>
</dbReference>
<sequence>MNKLKIILAEDHNLVRNGIKMLLESQADIEVIAEADDGQQVLEHLAAGIIPDIVLADINMPQMDGISLIKAIKLTYPGIKVVILSMLDNEKYVMQAFMEGSYGYILKNVNESEMLFALKTVAGGDRYLCVELTETLLNRFIHQTSAQTEQEEVQVDLSMREIEVLHLVAEGYTNQEMADKLFLSKRTIEGHRQTLIDKTGSKNTASLIRFAVVNGYLN</sequence>
<dbReference type="GO" id="GO:0006355">
    <property type="term" value="P:regulation of DNA-templated transcription"/>
    <property type="evidence" value="ECO:0007669"/>
    <property type="project" value="InterPro"/>
</dbReference>